<dbReference type="InterPro" id="IPR043128">
    <property type="entry name" value="Rev_trsase/Diguanyl_cyclase"/>
</dbReference>
<name>A0ABX8ZF38_9SPHN</name>
<dbReference type="PANTHER" id="PTHR45138">
    <property type="entry name" value="REGULATORY COMPONENTS OF SENSORY TRANSDUCTION SYSTEM"/>
    <property type="match status" value="1"/>
</dbReference>
<proteinExistence type="predicted"/>
<dbReference type="PANTHER" id="PTHR45138:SF9">
    <property type="entry name" value="DIGUANYLATE CYCLASE DGCM-RELATED"/>
    <property type="match status" value="1"/>
</dbReference>
<feature type="transmembrane region" description="Helical" evidence="3">
    <location>
        <begin position="101"/>
        <end position="119"/>
    </location>
</feature>
<keyword evidence="3" id="KW-0812">Transmembrane</keyword>
<sequence length="394" mass="43267">MDWASVFLGAFIGIAGVFGIAAVALYPRVRSKYLLWTAARVLCFAVMAVMVLPMGLPDTVLPLETRLIIGEVALALGAACTGPFLATYIEPRIRLGRFRRHLGWIFILGVLAAAATWIGSYFPAAHQMHDLLLLVVTYLLAVGLYVALRAGSRVARYQAVAWMPLIAIGFVAFSYEFLTRDSLPYWPYIVIVGLVLDFIVTATGFADGFLQIKQERDRAVASVMAAEQMTQTDPLTNIANRRGLEQHFERNGRDRPAGIALIDCDHFKRINDSFGHDMGDRVLVALAQSLKGDDLFVARLGGEEFILLIYSDDWQSKAEAARRRMTQAVRVEVPELQHTVTASAGLTAIAPTDTLSCAMKRADQALYAAKEAGRNRSLALTEFRSDNTPLTAVA</sequence>
<dbReference type="Proteomes" id="UP000824280">
    <property type="component" value="Chromosome"/>
</dbReference>
<dbReference type="Pfam" id="PF07695">
    <property type="entry name" value="7TMR-DISM_7TM"/>
    <property type="match status" value="1"/>
</dbReference>
<keyword evidence="6" id="KW-1185">Reference proteome</keyword>
<evidence type="ECO:0000313" key="5">
    <source>
        <dbReference type="EMBL" id="QZD87632.1"/>
    </source>
</evidence>
<keyword evidence="3" id="KW-0472">Membrane</keyword>
<feature type="transmembrane region" description="Helical" evidence="3">
    <location>
        <begin position="185"/>
        <end position="206"/>
    </location>
</feature>
<dbReference type="NCBIfam" id="TIGR00254">
    <property type="entry name" value="GGDEF"/>
    <property type="match status" value="1"/>
</dbReference>
<dbReference type="RefSeq" id="WP_221423169.1">
    <property type="nucleotide sequence ID" value="NZ_CP081297.1"/>
</dbReference>
<dbReference type="EC" id="2.7.7.65" evidence="1"/>
<feature type="transmembrane region" description="Helical" evidence="3">
    <location>
        <begin position="33"/>
        <end position="56"/>
    </location>
</feature>
<dbReference type="PROSITE" id="PS50887">
    <property type="entry name" value="GGDEF"/>
    <property type="match status" value="1"/>
</dbReference>
<dbReference type="CDD" id="cd01949">
    <property type="entry name" value="GGDEF"/>
    <property type="match status" value="1"/>
</dbReference>
<dbReference type="Gene3D" id="3.30.70.270">
    <property type="match status" value="1"/>
</dbReference>
<feature type="transmembrane region" description="Helical" evidence="3">
    <location>
        <begin position="131"/>
        <end position="148"/>
    </location>
</feature>
<gene>
    <name evidence="5" type="ORF">K3166_02715</name>
</gene>
<reference evidence="5 6" key="1">
    <citation type="submission" date="2021-08" db="EMBL/GenBank/DDBJ databases">
        <title>Comparative Genomics Analysis of the Genus Qipengyuania Reveals Extensive Genetic Diversity and Metabolic Versatility, Including the Description of Fifteen Novel Species.</title>
        <authorList>
            <person name="Liu Y."/>
        </authorList>
    </citation>
    <scope>NUCLEOTIDE SEQUENCE [LARGE SCALE GENOMIC DNA]</scope>
    <source>
        <strain evidence="5 6">1XM2-8</strain>
    </source>
</reference>
<evidence type="ECO:0000256" key="3">
    <source>
        <dbReference type="SAM" id="Phobius"/>
    </source>
</evidence>
<organism evidence="5 6">
    <name type="scientific">Qipengyuania psychrotolerans</name>
    <dbReference type="NCBI Taxonomy" id="2867238"/>
    <lineage>
        <taxon>Bacteria</taxon>
        <taxon>Pseudomonadati</taxon>
        <taxon>Pseudomonadota</taxon>
        <taxon>Alphaproteobacteria</taxon>
        <taxon>Sphingomonadales</taxon>
        <taxon>Erythrobacteraceae</taxon>
        <taxon>Qipengyuania</taxon>
    </lineage>
</organism>
<evidence type="ECO:0000313" key="6">
    <source>
        <dbReference type="Proteomes" id="UP000824280"/>
    </source>
</evidence>
<dbReference type="InterPro" id="IPR050469">
    <property type="entry name" value="Diguanylate_Cyclase"/>
</dbReference>
<feature type="transmembrane region" description="Helical" evidence="3">
    <location>
        <begin position="160"/>
        <end position="179"/>
    </location>
</feature>
<dbReference type="InterPro" id="IPR011623">
    <property type="entry name" value="7TMR_DISM_rcpt_extracell_dom1"/>
</dbReference>
<feature type="transmembrane region" description="Helical" evidence="3">
    <location>
        <begin position="68"/>
        <end position="89"/>
    </location>
</feature>
<dbReference type="Pfam" id="PF00990">
    <property type="entry name" value="GGDEF"/>
    <property type="match status" value="1"/>
</dbReference>
<feature type="transmembrane region" description="Helical" evidence="3">
    <location>
        <begin position="6"/>
        <end position="26"/>
    </location>
</feature>
<evidence type="ECO:0000256" key="1">
    <source>
        <dbReference type="ARBA" id="ARBA00012528"/>
    </source>
</evidence>
<keyword evidence="3" id="KW-1133">Transmembrane helix</keyword>
<dbReference type="InterPro" id="IPR000160">
    <property type="entry name" value="GGDEF_dom"/>
</dbReference>
<dbReference type="SUPFAM" id="SSF55073">
    <property type="entry name" value="Nucleotide cyclase"/>
    <property type="match status" value="1"/>
</dbReference>
<feature type="domain" description="GGDEF" evidence="4">
    <location>
        <begin position="255"/>
        <end position="382"/>
    </location>
</feature>
<dbReference type="SMART" id="SM00267">
    <property type="entry name" value="GGDEF"/>
    <property type="match status" value="1"/>
</dbReference>
<protein>
    <recommendedName>
        <fullName evidence="1">diguanylate cyclase</fullName>
        <ecNumber evidence="1">2.7.7.65</ecNumber>
    </recommendedName>
</protein>
<comment type="catalytic activity">
    <reaction evidence="2">
        <text>2 GTP = 3',3'-c-di-GMP + 2 diphosphate</text>
        <dbReference type="Rhea" id="RHEA:24898"/>
        <dbReference type="ChEBI" id="CHEBI:33019"/>
        <dbReference type="ChEBI" id="CHEBI:37565"/>
        <dbReference type="ChEBI" id="CHEBI:58805"/>
        <dbReference type="EC" id="2.7.7.65"/>
    </reaction>
</comment>
<accession>A0ABX8ZF38</accession>
<evidence type="ECO:0000259" key="4">
    <source>
        <dbReference type="PROSITE" id="PS50887"/>
    </source>
</evidence>
<dbReference type="InterPro" id="IPR029787">
    <property type="entry name" value="Nucleotide_cyclase"/>
</dbReference>
<dbReference type="EMBL" id="CP081297">
    <property type="protein sequence ID" value="QZD87632.1"/>
    <property type="molecule type" value="Genomic_DNA"/>
</dbReference>
<evidence type="ECO:0000256" key="2">
    <source>
        <dbReference type="ARBA" id="ARBA00034247"/>
    </source>
</evidence>